<dbReference type="OrthoDB" id="2668261at2759"/>
<feature type="repeat" description="WD" evidence="3">
    <location>
        <begin position="113"/>
        <end position="148"/>
    </location>
</feature>
<dbReference type="PRINTS" id="PR00320">
    <property type="entry name" value="GPROTEINBRPT"/>
</dbReference>
<name>A0A1J8Q9E8_9AGAM</name>
<dbReference type="AlphaFoldDB" id="A0A1J8Q9E8"/>
<keyword evidence="5" id="KW-1185">Reference proteome</keyword>
<dbReference type="PROSITE" id="PS50082">
    <property type="entry name" value="WD_REPEATS_2"/>
    <property type="match status" value="2"/>
</dbReference>
<proteinExistence type="predicted"/>
<comment type="caution">
    <text evidence="4">The sequence shown here is derived from an EMBL/GenBank/DDBJ whole genome shotgun (WGS) entry which is preliminary data.</text>
</comment>
<sequence length="273" mass="30216">MKDSRQPAETHQDPVKTFEGHEDAIRSIATFPDGKRIATGSYDKTIRIWRLADGREMKKWVVKKKVSALIILRDGKQVVSAEEDNTDDDPDKTAYWQLWVRDAETGRVVAGPLDGHTNVVVALDISPDGGILASGSSDRTVILWDTTTWQRKGQPLDCGATVHGVQFSPIGHLGVATCQDIQVWDSDRRERLAQFKSRANFNSSCTLSLTWTRDGSHLLSAGERNDSVIRSWDTSTWKQAGDPWTGHDDKMDINHIVLNPAGTLLASGSSNHT</sequence>
<dbReference type="InterPro" id="IPR019775">
    <property type="entry name" value="WD40_repeat_CS"/>
</dbReference>
<dbReference type="Gene3D" id="2.130.10.10">
    <property type="entry name" value="YVTN repeat-like/Quinoprotein amine dehydrogenase"/>
    <property type="match status" value="2"/>
</dbReference>
<keyword evidence="1 3" id="KW-0853">WD repeat</keyword>
<dbReference type="SMART" id="SM00320">
    <property type="entry name" value="WD40"/>
    <property type="match status" value="4"/>
</dbReference>
<dbReference type="PROSITE" id="PS00678">
    <property type="entry name" value="WD_REPEATS_1"/>
    <property type="match status" value="1"/>
</dbReference>
<dbReference type="InterPro" id="IPR036322">
    <property type="entry name" value="WD40_repeat_dom_sf"/>
</dbReference>
<evidence type="ECO:0000256" key="3">
    <source>
        <dbReference type="PROSITE-ProRule" id="PRU00221"/>
    </source>
</evidence>
<dbReference type="SUPFAM" id="SSF50978">
    <property type="entry name" value="WD40 repeat-like"/>
    <property type="match status" value="1"/>
</dbReference>
<evidence type="ECO:0000313" key="4">
    <source>
        <dbReference type="EMBL" id="OJA17629.1"/>
    </source>
</evidence>
<organism evidence="4 5">
    <name type="scientific">Rhizopogon vesiculosus</name>
    <dbReference type="NCBI Taxonomy" id="180088"/>
    <lineage>
        <taxon>Eukaryota</taxon>
        <taxon>Fungi</taxon>
        <taxon>Dikarya</taxon>
        <taxon>Basidiomycota</taxon>
        <taxon>Agaricomycotina</taxon>
        <taxon>Agaricomycetes</taxon>
        <taxon>Agaricomycetidae</taxon>
        <taxon>Boletales</taxon>
        <taxon>Suillineae</taxon>
        <taxon>Rhizopogonaceae</taxon>
        <taxon>Rhizopogon</taxon>
    </lineage>
</organism>
<dbReference type="PROSITE" id="PS50294">
    <property type="entry name" value="WD_REPEATS_REGION"/>
    <property type="match status" value="2"/>
</dbReference>
<evidence type="ECO:0000256" key="2">
    <source>
        <dbReference type="ARBA" id="ARBA00022737"/>
    </source>
</evidence>
<dbReference type="InterPro" id="IPR020472">
    <property type="entry name" value="WD40_PAC1"/>
</dbReference>
<dbReference type="EMBL" id="LVVM01001894">
    <property type="protein sequence ID" value="OJA17629.1"/>
    <property type="molecule type" value="Genomic_DNA"/>
</dbReference>
<feature type="non-terminal residue" evidence="4">
    <location>
        <position position="273"/>
    </location>
</feature>
<dbReference type="STRING" id="180088.A0A1J8Q9E8"/>
<reference evidence="4 5" key="1">
    <citation type="submission" date="2016-03" db="EMBL/GenBank/DDBJ databases">
        <title>Comparative genomics of the ectomycorrhizal sister species Rhizopogon vinicolor and Rhizopogon vesiculosus (Basidiomycota: Boletales) reveals a divergence of the mating type B locus.</title>
        <authorList>
            <person name="Mujic A.B."/>
            <person name="Kuo A."/>
            <person name="Tritt A."/>
            <person name="Lipzen A."/>
            <person name="Chen C."/>
            <person name="Johnson J."/>
            <person name="Sharma A."/>
            <person name="Barry K."/>
            <person name="Grigoriev I.V."/>
            <person name="Spatafora J.W."/>
        </authorList>
    </citation>
    <scope>NUCLEOTIDE SEQUENCE [LARGE SCALE GENOMIC DNA]</scope>
    <source>
        <strain evidence="4 5">AM-OR11-056</strain>
    </source>
</reference>
<dbReference type="PANTHER" id="PTHR19879">
    <property type="entry name" value="TRANSCRIPTION INITIATION FACTOR TFIID"/>
    <property type="match status" value="1"/>
</dbReference>
<accession>A0A1J8Q9E8</accession>
<dbReference type="PANTHER" id="PTHR19879:SF9">
    <property type="entry name" value="TRANSCRIPTION INITIATION FACTOR TFIID SUBUNIT 5"/>
    <property type="match status" value="1"/>
</dbReference>
<gene>
    <name evidence="4" type="ORF">AZE42_08319</name>
</gene>
<dbReference type="InterPro" id="IPR001680">
    <property type="entry name" value="WD40_rpt"/>
</dbReference>
<evidence type="ECO:0000256" key="1">
    <source>
        <dbReference type="ARBA" id="ARBA00022574"/>
    </source>
</evidence>
<dbReference type="Pfam" id="PF00400">
    <property type="entry name" value="WD40"/>
    <property type="match status" value="3"/>
</dbReference>
<feature type="repeat" description="WD" evidence="3">
    <location>
        <begin position="18"/>
        <end position="59"/>
    </location>
</feature>
<dbReference type="InterPro" id="IPR015943">
    <property type="entry name" value="WD40/YVTN_repeat-like_dom_sf"/>
</dbReference>
<protein>
    <submittedName>
        <fullName evidence="4">Uncharacterized protein</fullName>
    </submittedName>
</protein>
<keyword evidence="2" id="KW-0677">Repeat</keyword>
<dbReference type="Proteomes" id="UP000183567">
    <property type="component" value="Unassembled WGS sequence"/>
</dbReference>
<evidence type="ECO:0000313" key="5">
    <source>
        <dbReference type="Proteomes" id="UP000183567"/>
    </source>
</evidence>